<sequence>MCVEDYTTLGKSLDPSSKGSYSYIPHLHNLPKYRYIYNVGKYGGPKGQSSTSSYELRMGYQEVIPIPAMGGLDLLIPAAPVWNTDNHTDIQMKLHLGIQWTQREGGRDGCNKYQNSDHINEHIYIEQFLAALNRCNKEGIEKKYRQYPIAWNSLGSCIDFWLVGHGDDWTCDGLGGQSKECMGR</sequence>
<gene>
    <name evidence="1" type="ORF">P154DRAFT_539735</name>
</gene>
<dbReference type="EMBL" id="ML977665">
    <property type="protein sequence ID" value="KAF1994290.1"/>
    <property type="molecule type" value="Genomic_DNA"/>
</dbReference>
<name>A0A6A5VY14_9PLEO</name>
<evidence type="ECO:0000313" key="2">
    <source>
        <dbReference type="Proteomes" id="UP000799779"/>
    </source>
</evidence>
<dbReference type="AlphaFoldDB" id="A0A6A5VY14"/>
<protein>
    <submittedName>
        <fullName evidence="1">Uncharacterized protein</fullName>
    </submittedName>
</protein>
<keyword evidence="2" id="KW-1185">Reference proteome</keyword>
<dbReference type="Proteomes" id="UP000799779">
    <property type="component" value="Unassembled WGS sequence"/>
</dbReference>
<dbReference type="OrthoDB" id="3886018at2759"/>
<organism evidence="1 2">
    <name type="scientific">Amniculicola lignicola CBS 123094</name>
    <dbReference type="NCBI Taxonomy" id="1392246"/>
    <lineage>
        <taxon>Eukaryota</taxon>
        <taxon>Fungi</taxon>
        <taxon>Dikarya</taxon>
        <taxon>Ascomycota</taxon>
        <taxon>Pezizomycotina</taxon>
        <taxon>Dothideomycetes</taxon>
        <taxon>Pleosporomycetidae</taxon>
        <taxon>Pleosporales</taxon>
        <taxon>Amniculicolaceae</taxon>
        <taxon>Amniculicola</taxon>
    </lineage>
</organism>
<accession>A0A6A5VY14</accession>
<reference evidence="1" key="1">
    <citation type="journal article" date="2020" name="Stud. Mycol.">
        <title>101 Dothideomycetes genomes: a test case for predicting lifestyles and emergence of pathogens.</title>
        <authorList>
            <person name="Haridas S."/>
            <person name="Albert R."/>
            <person name="Binder M."/>
            <person name="Bloem J."/>
            <person name="Labutti K."/>
            <person name="Salamov A."/>
            <person name="Andreopoulos B."/>
            <person name="Baker S."/>
            <person name="Barry K."/>
            <person name="Bills G."/>
            <person name="Bluhm B."/>
            <person name="Cannon C."/>
            <person name="Castanera R."/>
            <person name="Culley D."/>
            <person name="Daum C."/>
            <person name="Ezra D."/>
            <person name="Gonzalez J."/>
            <person name="Henrissat B."/>
            <person name="Kuo A."/>
            <person name="Liang C."/>
            <person name="Lipzen A."/>
            <person name="Lutzoni F."/>
            <person name="Magnuson J."/>
            <person name="Mondo S."/>
            <person name="Nolan M."/>
            <person name="Ohm R."/>
            <person name="Pangilinan J."/>
            <person name="Park H.-J."/>
            <person name="Ramirez L."/>
            <person name="Alfaro M."/>
            <person name="Sun H."/>
            <person name="Tritt A."/>
            <person name="Yoshinaga Y."/>
            <person name="Zwiers L.-H."/>
            <person name="Turgeon B."/>
            <person name="Goodwin S."/>
            <person name="Spatafora J."/>
            <person name="Crous P."/>
            <person name="Grigoriev I."/>
        </authorList>
    </citation>
    <scope>NUCLEOTIDE SEQUENCE</scope>
    <source>
        <strain evidence="1">CBS 123094</strain>
    </source>
</reference>
<evidence type="ECO:0000313" key="1">
    <source>
        <dbReference type="EMBL" id="KAF1994290.1"/>
    </source>
</evidence>
<proteinExistence type="predicted"/>